<dbReference type="Gene3D" id="3.40.190.10">
    <property type="entry name" value="Periplasmic binding protein-like II"/>
    <property type="match status" value="1"/>
</dbReference>
<proteinExistence type="inferred from homology"/>
<evidence type="ECO:0000256" key="1">
    <source>
        <dbReference type="ARBA" id="ARBA00006987"/>
    </source>
</evidence>
<protein>
    <submittedName>
        <fullName evidence="3">Tripartite tricarboxylate transporter substrate binding protein</fullName>
    </submittedName>
</protein>
<dbReference type="AlphaFoldDB" id="A0A9X0QXD8"/>
<dbReference type="InterPro" id="IPR005064">
    <property type="entry name" value="BUG"/>
</dbReference>
<dbReference type="EMBL" id="JACOMF010000009">
    <property type="protein sequence ID" value="MBC4015719.1"/>
    <property type="molecule type" value="Genomic_DNA"/>
</dbReference>
<name>A0A9X0QXD8_9PROT</name>
<keyword evidence="4" id="KW-1185">Reference proteome</keyword>
<feature type="signal peptide" evidence="2">
    <location>
        <begin position="1"/>
        <end position="20"/>
    </location>
</feature>
<dbReference type="SUPFAM" id="SSF53850">
    <property type="entry name" value="Periplasmic binding protein-like II"/>
    <property type="match status" value="1"/>
</dbReference>
<evidence type="ECO:0000256" key="2">
    <source>
        <dbReference type="SAM" id="SignalP"/>
    </source>
</evidence>
<dbReference type="RefSeq" id="WP_186770490.1">
    <property type="nucleotide sequence ID" value="NZ_JACOMF010000009.1"/>
</dbReference>
<dbReference type="InterPro" id="IPR042100">
    <property type="entry name" value="Bug_dom1"/>
</dbReference>
<sequence length="322" mass="33252">MRRRTLLHALPTLLAAPALAQPAWAPDRPVRIIVAFPPGGSTDVVSRLIATPLAEALGQPVVVENRGGASGMIGTEVAARAAPDGHTLLMTASGPQAINPSLFPSVPYDPVRGFAPILLVAVYPLLMVTPIDRGPRSVAEFVRHAKASGGRLNYCSIGSGQPSHLAGELFKSMAGIEMTHIPYRGSGPAVIAAVAGECDVLFDSALSSGPQVRGGRLRALAVTTSKRLPSWPDLPTVAEAGLPGYDAYTWNALVAPAGTPPAAVARLNAEVGRILAAPALRTQLEAQGAVPGGGSAAEMARFLDSEISKWAEVIRAGGIKPD</sequence>
<dbReference type="Pfam" id="PF03401">
    <property type="entry name" value="TctC"/>
    <property type="match status" value="1"/>
</dbReference>
<evidence type="ECO:0000313" key="3">
    <source>
        <dbReference type="EMBL" id="MBC4015719.1"/>
    </source>
</evidence>
<reference evidence="3" key="1">
    <citation type="submission" date="2020-08" db="EMBL/GenBank/DDBJ databases">
        <authorList>
            <person name="Hu Y."/>
            <person name="Nguyen S.V."/>
            <person name="Li F."/>
            <person name="Fanning S."/>
        </authorList>
    </citation>
    <scope>NUCLEOTIDE SEQUENCE</scope>
    <source>
        <strain evidence="3">SYSU D8009</strain>
    </source>
</reference>
<feature type="chain" id="PRO_5040955003" evidence="2">
    <location>
        <begin position="21"/>
        <end position="322"/>
    </location>
</feature>
<dbReference type="Proteomes" id="UP000600101">
    <property type="component" value="Unassembled WGS sequence"/>
</dbReference>
<dbReference type="PANTHER" id="PTHR42928">
    <property type="entry name" value="TRICARBOXYLATE-BINDING PROTEIN"/>
    <property type="match status" value="1"/>
</dbReference>
<evidence type="ECO:0000313" key="4">
    <source>
        <dbReference type="Proteomes" id="UP000600101"/>
    </source>
</evidence>
<organism evidence="3 4">
    <name type="scientific">Siccirubricoccus deserti</name>
    <dbReference type="NCBI Taxonomy" id="2013562"/>
    <lineage>
        <taxon>Bacteria</taxon>
        <taxon>Pseudomonadati</taxon>
        <taxon>Pseudomonadota</taxon>
        <taxon>Alphaproteobacteria</taxon>
        <taxon>Acetobacterales</taxon>
        <taxon>Roseomonadaceae</taxon>
        <taxon>Siccirubricoccus</taxon>
    </lineage>
</organism>
<comment type="caution">
    <text evidence="3">The sequence shown here is derived from an EMBL/GenBank/DDBJ whole genome shotgun (WGS) entry which is preliminary data.</text>
</comment>
<dbReference type="PIRSF" id="PIRSF017082">
    <property type="entry name" value="YflP"/>
    <property type="match status" value="1"/>
</dbReference>
<dbReference type="PANTHER" id="PTHR42928:SF5">
    <property type="entry name" value="BLR1237 PROTEIN"/>
    <property type="match status" value="1"/>
</dbReference>
<accession>A0A9X0QXD8</accession>
<dbReference type="CDD" id="cd13578">
    <property type="entry name" value="PBP2_Bug27"/>
    <property type="match status" value="1"/>
</dbReference>
<dbReference type="Gene3D" id="3.40.190.150">
    <property type="entry name" value="Bordetella uptake gene, domain 1"/>
    <property type="match status" value="1"/>
</dbReference>
<comment type="similarity">
    <text evidence="1">Belongs to the UPF0065 (bug) family.</text>
</comment>
<keyword evidence="2" id="KW-0732">Signal</keyword>
<gene>
    <name evidence="3" type="ORF">H7965_10315</name>
</gene>